<keyword evidence="1" id="KW-0732">Signal</keyword>
<keyword evidence="3" id="KW-1185">Reference proteome</keyword>
<feature type="chain" id="PRO_5028853337" evidence="1">
    <location>
        <begin position="31"/>
        <end position="124"/>
    </location>
</feature>
<evidence type="ECO:0000313" key="2">
    <source>
        <dbReference type="EMBL" id="QNP75363.1"/>
    </source>
</evidence>
<dbReference type="AlphaFoldDB" id="A0A7H0IRE7"/>
<feature type="signal peptide" evidence="1">
    <location>
        <begin position="1"/>
        <end position="30"/>
    </location>
</feature>
<dbReference type="Gene3D" id="2.60.20.10">
    <property type="entry name" value="Crystallins"/>
    <property type="match status" value="1"/>
</dbReference>
<reference evidence="2 3" key="1">
    <citation type="submission" date="2020-08" db="EMBL/GenBank/DDBJ databases">
        <title>A novel species.</title>
        <authorList>
            <person name="Gao J."/>
        </authorList>
    </citation>
    <scope>NUCLEOTIDE SEQUENCE [LARGE SCALE GENOMIC DNA]</scope>
    <source>
        <strain evidence="2 3">CRXT-G-22</strain>
    </source>
</reference>
<dbReference type="EMBL" id="CP060828">
    <property type="protein sequence ID" value="QNP75363.1"/>
    <property type="molecule type" value="Genomic_DNA"/>
</dbReference>
<evidence type="ECO:0000256" key="1">
    <source>
        <dbReference type="SAM" id="SignalP"/>
    </source>
</evidence>
<dbReference type="KEGG" id="sroi:IAG44_42155"/>
<protein>
    <submittedName>
        <fullName evidence="2">Peptidase inhibitor family I36 protein</fullName>
    </submittedName>
</protein>
<sequence>MKKALGFQRLTAAAAALAAVGLLSAGTAAAAPSGEAAVLEAGKWRGFTQTGFSGPDNWFGPGTTGSCTYVGDNWNDKIRSARTQDTAVRVELWEHANCTGTSITIDDSGYGNIGRWVSAYRVTT</sequence>
<accession>A0A7H0IRE7</accession>
<proteinExistence type="predicted"/>
<dbReference type="InterPro" id="IPR011024">
    <property type="entry name" value="G_crystallin-like"/>
</dbReference>
<dbReference type="RefSeq" id="WP_187752284.1">
    <property type="nucleotide sequence ID" value="NZ_CP060828.1"/>
</dbReference>
<dbReference type="Pfam" id="PF03995">
    <property type="entry name" value="Inhibitor_I36"/>
    <property type="match status" value="1"/>
</dbReference>
<gene>
    <name evidence="2" type="ORF">IAG44_42155</name>
</gene>
<dbReference type="SUPFAM" id="SSF49695">
    <property type="entry name" value="gamma-Crystallin-like"/>
    <property type="match status" value="1"/>
</dbReference>
<name>A0A7H0IRE7_9ACTN</name>
<dbReference type="Proteomes" id="UP000516052">
    <property type="component" value="Chromosome"/>
</dbReference>
<organism evidence="2 3">
    <name type="scientific">Streptomyces roseirectus</name>
    <dbReference type="NCBI Taxonomy" id="2768066"/>
    <lineage>
        <taxon>Bacteria</taxon>
        <taxon>Bacillati</taxon>
        <taxon>Actinomycetota</taxon>
        <taxon>Actinomycetes</taxon>
        <taxon>Kitasatosporales</taxon>
        <taxon>Streptomycetaceae</taxon>
        <taxon>Streptomyces</taxon>
    </lineage>
</organism>
<evidence type="ECO:0000313" key="3">
    <source>
        <dbReference type="Proteomes" id="UP000516052"/>
    </source>
</evidence>